<dbReference type="EC" id="6.3.2.2" evidence="10"/>
<evidence type="ECO:0000256" key="10">
    <source>
        <dbReference type="PIRNR" id="PIRNR017901"/>
    </source>
</evidence>
<comment type="similarity">
    <text evidence="10">Belongs to the glutamate--cysteine ligase type 2 family. EgtA subfamily.</text>
</comment>
<name>A0A838XL96_9HYPH</name>
<dbReference type="RefSeq" id="WP_181760288.1">
    <property type="nucleotide sequence ID" value="NZ_BMCR01000003.1"/>
</dbReference>
<comment type="caution">
    <text evidence="12">The sequence shown here is derived from an EMBL/GenBank/DDBJ whole genome shotgun (WGS) entry which is preliminary data.</text>
</comment>
<dbReference type="InterPro" id="IPR011556">
    <property type="entry name" value="Glut_cys_lig_pln_type"/>
</dbReference>
<comment type="subunit">
    <text evidence="3">Homodimer or monomer when oxidized or reduced, respectively.</text>
</comment>
<evidence type="ECO:0000256" key="5">
    <source>
        <dbReference type="ARBA" id="ARBA00022684"/>
    </source>
</evidence>
<feature type="disulfide bond" evidence="11">
    <location>
        <begin position="114"/>
        <end position="335"/>
    </location>
</feature>
<dbReference type="PIRSF" id="PIRSF017901">
    <property type="entry name" value="GCL"/>
    <property type="match status" value="1"/>
</dbReference>
<reference evidence="12 13" key="2">
    <citation type="submission" date="2020-08" db="EMBL/GenBank/DDBJ databases">
        <title>Stappia taiwanensis sp. nov., isolated from a coastal thermal spring.</title>
        <authorList>
            <person name="Kampfer P."/>
        </authorList>
    </citation>
    <scope>NUCLEOTIDE SEQUENCE [LARGE SCALE GENOMIC DNA]</scope>
    <source>
        <strain evidence="12 13">DSM 23284</strain>
    </source>
</reference>
<dbReference type="InterPro" id="IPR035434">
    <property type="entry name" value="GCL_bact_plant"/>
</dbReference>
<dbReference type="AlphaFoldDB" id="A0A838XL96"/>
<keyword evidence="8" id="KW-0809">Transit peptide</keyword>
<dbReference type="GO" id="GO:0004357">
    <property type="term" value="F:glutamate-cysteine ligase activity"/>
    <property type="evidence" value="ECO:0007669"/>
    <property type="project" value="UniProtKB-UniRule"/>
</dbReference>
<keyword evidence="9 11" id="KW-1015">Disulfide bond</keyword>
<dbReference type="Proteomes" id="UP000559404">
    <property type="component" value="Unassembled WGS sequence"/>
</dbReference>
<dbReference type="GO" id="GO:0005524">
    <property type="term" value="F:ATP binding"/>
    <property type="evidence" value="ECO:0007669"/>
    <property type="project" value="UniProtKB-UniRule"/>
</dbReference>
<evidence type="ECO:0000256" key="7">
    <source>
        <dbReference type="ARBA" id="ARBA00022840"/>
    </source>
</evidence>
<gene>
    <name evidence="12" type="ORF">H1W37_10570</name>
</gene>
<dbReference type="GO" id="GO:0006750">
    <property type="term" value="P:glutathione biosynthetic process"/>
    <property type="evidence" value="ECO:0007669"/>
    <property type="project" value="UniProtKB-UniRule"/>
</dbReference>
<dbReference type="InterPro" id="IPR006336">
    <property type="entry name" value="GCS2"/>
</dbReference>
<dbReference type="NCBIfam" id="TIGR01436">
    <property type="entry name" value="glu_cys_lig_pln"/>
    <property type="match status" value="1"/>
</dbReference>
<comment type="function">
    <text evidence="10">Catalyzes the synthesis of gamma-glutamylcysteine (gamma-GC).</text>
</comment>
<comment type="catalytic activity">
    <reaction evidence="10">
        <text>L-cysteine + L-glutamate + ATP = gamma-L-glutamyl-L-cysteine + ADP + phosphate + H(+)</text>
        <dbReference type="Rhea" id="RHEA:13285"/>
        <dbReference type="ChEBI" id="CHEBI:15378"/>
        <dbReference type="ChEBI" id="CHEBI:29985"/>
        <dbReference type="ChEBI" id="CHEBI:30616"/>
        <dbReference type="ChEBI" id="CHEBI:35235"/>
        <dbReference type="ChEBI" id="CHEBI:43474"/>
        <dbReference type="ChEBI" id="CHEBI:58173"/>
        <dbReference type="ChEBI" id="CHEBI:456216"/>
        <dbReference type="EC" id="6.3.2.2"/>
    </reaction>
</comment>
<dbReference type="EMBL" id="JACEON010000008">
    <property type="protein sequence ID" value="MBA4612099.1"/>
    <property type="molecule type" value="Genomic_DNA"/>
</dbReference>
<keyword evidence="6 10" id="KW-0547">Nucleotide-binding</keyword>
<evidence type="ECO:0000313" key="12">
    <source>
        <dbReference type="EMBL" id="MBA4612099.1"/>
    </source>
</evidence>
<comment type="similarity">
    <text evidence="2">Belongs to the carboxylate-amine ligase family. Glutamate--cysteine ligase type 2 subfamily.</text>
</comment>
<evidence type="ECO:0000256" key="8">
    <source>
        <dbReference type="ARBA" id="ARBA00022946"/>
    </source>
</evidence>
<keyword evidence="13" id="KW-1185">Reference proteome</keyword>
<dbReference type="InterPro" id="IPR014746">
    <property type="entry name" value="Gln_synth/guanido_kin_cat_dom"/>
</dbReference>
<dbReference type="PANTHER" id="PTHR34378:SF1">
    <property type="entry name" value="GLUTAMATE--CYSTEINE LIGASE, CHLOROPLASTIC"/>
    <property type="match status" value="1"/>
</dbReference>
<dbReference type="Pfam" id="PF04107">
    <property type="entry name" value="GCS2"/>
    <property type="match status" value="1"/>
</dbReference>
<comment type="pathway">
    <text evidence="1">Sulfur metabolism; glutathione biosynthesis; glutathione from L-cysteine and L-glutamate: step 1/2.</text>
</comment>
<evidence type="ECO:0000313" key="13">
    <source>
        <dbReference type="Proteomes" id="UP000559404"/>
    </source>
</evidence>
<evidence type="ECO:0000256" key="9">
    <source>
        <dbReference type="ARBA" id="ARBA00023157"/>
    </source>
</evidence>
<dbReference type="SUPFAM" id="SSF55931">
    <property type="entry name" value="Glutamine synthetase/guanido kinase"/>
    <property type="match status" value="1"/>
</dbReference>
<sequence>MARDTIDSTPIAGASELAATLEAGCKPPEEFRIGTEHEKFGFNTADLSPIPYEGEGGIKAVLEGMEGLLGWERIEDNGLIIGLADPVGGGAISIEPGGQFELSGAPLENLHQTCRETNCHLAQVRQVAEPLGIGFLGLGMTPTWRRDEIPVMPKSRYQIMTRYMPKVGTLGLDMMYRTSTIQVNLDFASEADMRRKMRVGLALQPLATAIFANSPFTDGQPNGFRSFRGEIWKDTDNDRSGGLPCAFDEGFGFESYVDWALDVPMYFVKRGDAYHDVTGTTFRAFMNGALRGVVPDPEPNIGDWNNHLSTLFPDVRLKKYLEMRGADGGPWRRICALPALWVGLLYDSGVLDQAEQLVRDWTAAERETLRNEVPRGGLQTPFRGGQVLDVAREMLALSREGLKRRARLNDGGQDERLHLAAVEESLASGETPADVMLRRYHGEWNGDISRVFAEYAY</sequence>
<dbReference type="PANTHER" id="PTHR34378">
    <property type="entry name" value="GLUTAMATE--CYSTEINE LIGASE, CHLOROPLASTIC"/>
    <property type="match status" value="1"/>
</dbReference>
<keyword evidence="4 10" id="KW-0436">Ligase</keyword>
<protein>
    <recommendedName>
        <fullName evidence="10">Glutamate--cysteine ligase</fullName>
        <ecNumber evidence="10">6.3.2.2</ecNumber>
    </recommendedName>
</protein>
<proteinExistence type="inferred from homology"/>
<evidence type="ECO:0000256" key="11">
    <source>
        <dbReference type="PIRSR" id="PIRSR017901-50"/>
    </source>
</evidence>
<evidence type="ECO:0000256" key="4">
    <source>
        <dbReference type="ARBA" id="ARBA00022598"/>
    </source>
</evidence>
<keyword evidence="7 10" id="KW-0067">ATP-binding</keyword>
<accession>A0A838XL96</accession>
<reference evidence="12 13" key="1">
    <citation type="submission" date="2020-07" db="EMBL/GenBank/DDBJ databases">
        <authorList>
            <person name="Li M."/>
        </authorList>
    </citation>
    <scope>NUCLEOTIDE SEQUENCE [LARGE SCALE GENOMIC DNA]</scope>
    <source>
        <strain evidence="12 13">DSM 23284</strain>
    </source>
</reference>
<evidence type="ECO:0000256" key="2">
    <source>
        <dbReference type="ARBA" id="ARBA00010253"/>
    </source>
</evidence>
<evidence type="ECO:0000256" key="1">
    <source>
        <dbReference type="ARBA" id="ARBA00005006"/>
    </source>
</evidence>
<organism evidence="12 13">
    <name type="scientific">Stappia taiwanensis</name>
    <dbReference type="NCBI Taxonomy" id="992267"/>
    <lineage>
        <taxon>Bacteria</taxon>
        <taxon>Pseudomonadati</taxon>
        <taxon>Pseudomonadota</taxon>
        <taxon>Alphaproteobacteria</taxon>
        <taxon>Hyphomicrobiales</taxon>
        <taxon>Stappiaceae</taxon>
        <taxon>Stappia</taxon>
    </lineage>
</organism>
<dbReference type="Gene3D" id="3.30.590.20">
    <property type="match status" value="1"/>
</dbReference>
<evidence type="ECO:0000256" key="6">
    <source>
        <dbReference type="ARBA" id="ARBA00022741"/>
    </source>
</evidence>
<evidence type="ECO:0000256" key="3">
    <source>
        <dbReference type="ARBA" id="ARBA00011153"/>
    </source>
</evidence>
<keyword evidence="5" id="KW-0317">Glutathione biosynthesis</keyword>